<accession>A0ABT7MWH6</accession>
<name>A0ABT7MWH6_9MICO</name>
<comment type="caution">
    <text evidence="8">The sequence shown here is derived from an EMBL/GenBank/DDBJ whole genome shotgun (WGS) entry which is preliminary data.</text>
</comment>
<dbReference type="CDD" id="cd09006">
    <property type="entry name" value="PNP_EcPNPI-like"/>
    <property type="match status" value="1"/>
</dbReference>
<dbReference type="Gene3D" id="3.40.50.1580">
    <property type="entry name" value="Nucleoside phosphorylase domain"/>
    <property type="match status" value="1"/>
</dbReference>
<evidence type="ECO:0000256" key="6">
    <source>
        <dbReference type="ARBA" id="ARBA00048447"/>
    </source>
</evidence>
<evidence type="ECO:0000256" key="5">
    <source>
        <dbReference type="ARBA" id="ARBA00022679"/>
    </source>
</evidence>
<feature type="domain" description="Nucleoside phosphorylase" evidence="7">
    <location>
        <begin position="16"/>
        <end position="229"/>
    </location>
</feature>
<gene>
    <name evidence="8" type="primary">deoD</name>
    <name evidence="8" type="ORF">QSV35_05640</name>
</gene>
<dbReference type="PROSITE" id="PS01232">
    <property type="entry name" value="PNP_UDP_1"/>
    <property type="match status" value="1"/>
</dbReference>
<evidence type="ECO:0000256" key="2">
    <source>
        <dbReference type="ARBA" id="ARBA00011888"/>
    </source>
</evidence>
<comment type="catalytic activity">
    <reaction evidence="6">
        <text>uridine + phosphate = alpha-D-ribose 1-phosphate + uracil</text>
        <dbReference type="Rhea" id="RHEA:24388"/>
        <dbReference type="ChEBI" id="CHEBI:16704"/>
        <dbReference type="ChEBI" id="CHEBI:17568"/>
        <dbReference type="ChEBI" id="CHEBI:43474"/>
        <dbReference type="ChEBI" id="CHEBI:57720"/>
        <dbReference type="EC" id="2.4.2.3"/>
    </reaction>
</comment>
<dbReference type="Pfam" id="PF01048">
    <property type="entry name" value="PNP_UDP_1"/>
    <property type="match status" value="1"/>
</dbReference>
<dbReference type="Proteomes" id="UP001235064">
    <property type="component" value="Unassembled WGS sequence"/>
</dbReference>
<dbReference type="EMBL" id="JASXSZ010000001">
    <property type="protein sequence ID" value="MDL9978804.1"/>
    <property type="molecule type" value="Genomic_DNA"/>
</dbReference>
<reference evidence="8 9" key="1">
    <citation type="submission" date="2023-06" db="EMBL/GenBank/DDBJ databases">
        <title>Microbacterium sp. nov., isolated from a waste landfill.</title>
        <authorList>
            <person name="Wen W."/>
        </authorList>
    </citation>
    <scope>NUCLEOTIDE SEQUENCE [LARGE SCALE GENOMIC DNA]</scope>
    <source>
        <strain evidence="8 9">ASV49</strain>
    </source>
</reference>
<dbReference type="SUPFAM" id="SSF53167">
    <property type="entry name" value="Purine and uridine phosphorylases"/>
    <property type="match status" value="1"/>
</dbReference>
<dbReference type="EC" id="2.4.2.3" evidence="2"/>
<evidence type="ECO:0000313" key="8">
    <source>
        <dbReference type="EMBL" id="MDL9978804.1"/>
    </source>
</evidence>
<evidence type="ECO:0000313" key="9">
    <source>
        <dbReference type="Proteomes" id="UP001235064"/>
    </source>
</evidence>
<dbReference type="InterPro" id="IPR000845">
    <property type="entry name" value="Nucleoside_phosphorylase_d"/>
</dbReference>
<evidence type="ECO:0000256" key="4">
    <source>
        <dbReference type="ARBA" id="ARBA00022676"/>
    </source>
</evidence>
<dbReference type="PANTHER" id="PTHR43691">
    <property type="entry name" value="URIDINE PHOSPHORYLASE"/>
    <property type="match status" value="1"/>
</dbReference>
<evidence type="ECO:0000259" key="7">
    <source>
        <dbReference type="Pfam" id="PF01048"/>
    </source>
</evidence>
<keyword evidence="5 8" id="KW-0808">Transferase</keyword>
<proteinExistence type="inferred from homology"/>
<keyword evidence="9" id="KW-1185">Reference proteome</keyword>
<dbReference type="GO" id="GO:0004731">
    <property type="term" value="F:purine-nucleoside phosphorylase activity"/>
    <property type="evidence" value="ECO:0007669"/>
    <property type="project" value="UniProtKB-EC"/>
</dbReference>
<comment type="similarity">
    <text evidence="1">Belongs to the PNP/UDP phosphorylase family.</text>
</comment>
<dbReference type="InterPro" id="IPR018016">
    <property type="entry name" value="Nucleoside_phosphorylase_CS"/>
</dbReference>
<dbReference type="PANTHER" id="PTHR43691:SF11">
    <property type="entry name" value="FI09636P-RELATED"/>
    <property type="match status" value="1"/>
</dbReference>
<dbReference type="NCBIfam" id="NF004489">
    <property type="entry name" value="PRK05819.1"/>
    <property type="match status" value="1"/>
</dbReference>
<sequence length="235" mass="25007">MPTPHIEAAPGDFAPAVLMPGDPRRARRIAETLFDDARQINEVRNMWAYTGTVQGRPISVMGSGMGMPSMTLYATELFRFFGVERIVRVGTCGAYADALNVGDIVIASAAHTDSAINDKRIPGVRFAPAASFRLVRAAVGAAEALDIPAHVGPVFSGDHFYLMGQETVDGLRDHGTLAVDMETAALYGVAAAEGGEALTVLTVSDHIYRDEEMSSEERELRVKDAASIAIAAALS</sequence>
<dbReference type="HAMAP" id="MF_01627">
    <property type="entry name" value="Pur_nucleosid_phosp"/>
    <property type="match status" value="1"/>
</dbReference>
<protein>
    <recommendedName>
        <fullName evidence="3">Uridine phosphorylase</fullName>
        <ecNumber evidence="2">2.4.2.3</ecNumber>
    </recommendedName>
</protein>
<evidence type="ECO:0000256" key="1">
    <source>
        <dbReference type="ARBA" id="ARBA00010456"/>
    </source>
</evidence>
<keyword evidence="4 8" id="KW-0328">Glycosyltransferase</keyword>
<dbReference type="NCBIfam" id="TIGR00107">
    <property type="entry name" value="deoD"/>
    <property type="match status" value="1"/>
</dbReference>
<dbReference type="InterPro" id="IPR004402">
    <property type="entry name" value="DeoD-type"/>
</dbReference>
<evidence type="ECO:0000256" key="3">
    <source>
        <dbReference type="ARBA" id="ARBA00021980"/>
    </source>
</evidence>
<dbReference type="InterPro" id="IPR035994">
    <property type="entry name" value="Nucleoside_phosphorylase_sf"/>
</dbReference>
<dbReference type="RefSeq" id="WP_286287531.1">
    <property type="nucleotide sequence ID" value="NZ_JASXSZ010000001.1"/>
</dbReference>
<organism evidence="8 9">
    <name type="scientific">Microbacterium candidum</name>
    <dbReference type="NCBI Taxonomy" id="3041922"/>
    <lineage>
        <taxon>Bacteria</taxon>
        <taxon>Bacillati</taxon>
        <taxon>Actinomycetota</taxon>
        <taxon>Actinomycetes</taxon>
        <taxon>Micrococcales</taxon>
        <taxon>Microbacteriaceae</taxon>
        <taxon>Microbacterium</taxon>
    </lineage>
</organism>